<dbReference type="GO" id="GO:0008234">
    <property type="term" value="F:cysteine-type peptidase activity"/>
    <property type="evidence" value="ECO:0007669"/>
    <property type="project" value="UniProtKB-KW"/>
</dbReference>
<dbReference type="PROSITE" id="PS00639">
    <property type="entry name" value="THIOL_PROTEASE_HIS"/>
    <property type="match status" value="1"/>
</dbReference>
<dbReference type="PROSITE" id="PS00640">
    <property type="entry name" value="THIOL_PROTEASE_ASN"/>
    <property type="match status" value="1"/>
</dbReference>
<dbReference type="PROSITE" id="PS00139">
    <property type="entry name" value="THIOL_PROTEASE_CYS"/>
    <property type="match status" value="1"/>
</dbReference>
<dbReference type="AlphaFoldDB" id="A0A210QXK3"/>
<dbReference type="OrthoDB" id="10253408at2759"/>
<protein>
    <submittedName>
        <fullName evidence="10">Cathepsin K</fullName>
    </submittedName>
</protein>
<name>A0A210QXK3_MIZYE</name>
<feature type="chain" id="PRO_5018785623" evidence="7">
    <location>
        <begin position="19"/>
        <end position="334"/>
    </location>
</feature>
<comment type="caution">
    <text evidence="10">The sequence shown here is derived from an EMBL/GenBank/DDBJ whole genome shotgun (WGS) entry which is preliminary data.</text>
</comment>
<dbReference type="STRING" id="6573.A0A210QXK3"/>
<evidence type="ECO:0000259" key="8">
    <source>
        <dbReference type="SMART" id="SM00645"/>
    </source>
</evidence>
<gene>
    <name evidence="10" type="ORF">KP79_PYT22927</name>
</gene>
<keyword evidence="2" id="KW-0645">Protease</keyword>
<dbReference type="InterPro" id="IPR025661">
    <property type="entry name" value="Pept_asp_AS"/>
</dbReference>
<evidence type="ECO:0000313" key="10">
    <source>
        <dbReference type="EMBL" id="OWF53460.1"/>
    </source>
</evidence>
<sequence>MLTIKIAVLLLVSSLSAGLPHDTQLHKQWEDFKTLYKKTYHPSEELKRRSIWAENLEKVRKHNMEADKGLHSFTLGINEYSDMTHDERKARMHGFKESDFQSLKFKHEVRADTKVHNLPEKIDWKTEGWVSPVGNQFQCGSCWAFTANGAVEGQHYNVTGQLVPLSAQDLMDCSNAEGNNGCEGGSMIQSYEYIIKNKGIDTDVSYPYTGKDEKCHFNKTNVGATLTGYGKVQKGSELALQKAVATIGPIAVAVDATTESFEMYKHGILNDQKCTQNVNHSLLVVGYGTLNGTDFWLMKNSWGTSWGNKGYIMMSRNKKNQCGVANMGSFPIAR</sequence>
<dbReference type="SMART" id="SM00645">
    <property type="entry name" value="Pept_C1"/>
    <property type="match status" value="1"/>
</dbReference>
<feature type="signal peptide" evidence="7">
    <location>
        <begin position="1"/>
        <end position="18"/>
    </location>
</feature>
<comment type="similarity">
    <text evidence="1">Belongs to the peptidase C1 family.</text>
</comment>
<evidence type="ECO:0000256" key="1">
    <source>
        <dbReference type="ARBA" id="ARBA00008455"/>
    </source>
</evidence>
<dbReference type="Pfam" id="PF08246">
    <property type="entry name" value="Inhibitor_I29"/>
    <property type="match status" value="1"/>
</dbReference>
<keyword evidence="3" id="KW-0378">Hydrolase</keyword>
<dbReference type="Gene3D" id="3.90.70.10">
    <property type="entry name" value="Cysteine proteinases"/>
    <property type="match status" value="1"/>
</dbReference>
<evidence type="ECO:0000256" key="3">
    <source>
        <dbReference type="ARBA" id="ARBA00022801"/>
    </source>
</evidence>
<keyword evidence="11" id="KW-1185">Reference proteome</keyword>
<proteinExistence type="inferred from homology"/>
<dbReference type="FunFam" id="3.90.70.10:FF:000006">
    <property type="entry name" value="Cathepsin S"/>
    <property type="match status" value="1"/>
</dbReference>
<evidence type="ECO:0000256" key="5">
    <source>
        <dbReference type="ARBA" id="ARBA00023145"/>
    </source>
</evidence>
<dbReference type="InterPro" id="IPR000668">
    <property type="entry name" value="Peptidase_C1A_C"/>
</dbReference>
<evidence type="ECO:0000259" key="9">
    <source>
        <dbReference type="SMART" id="SM00848"/>
    </source>
</evidence>
<dbReference type="InterPro" id="IPR039417">
    <property type="entry name" value="Peptidase_C1A_papain-like"/>
</dbReference>
<dbReference type="PANTHER" id="PTHR12411">
    <property type="entry name" value="CYSTEINE PROTEASE FAMILY C1-RELATED"/>
    <property type="match status" value="1"/>
</dbReference>
<evidence type="ECO:0000256" key="7">
    <source>
        <dbReference type="SAM" id="SignalP"/>
    </source>
</evidence>
<evidence type="ECO:0000256" key="4">
    <source>
        <dbReference type="ARBA" id="ARBA00022807"/>
    </source>
</evidence>
<dbReference type="SUPFAM" id="SSF54001">
    <property type="entry name" value="Cysteine proteinases"/>
    <property type="match status" value="1"/>
</dbReference>
<evidence type="ECO:0000256" key="2">
    <source>
        <dbReference type="ARBA" id="ARBA00022670"/>
    </source>
</evidence>
<dbReference type="PRINTS" id="PR00705">
    <property type="entry name" value="PAPAIN"/>
</dbReference>
<dbReference type="InterPro" id="IPR013201">
    <property type="entry name" value="Prot_inhib_I29"/>
</dbReference>
<dbReference type="InterPro" id="IPR000169">
    <property type="entry name" value="Pept_cys_AS"/>
</dbReference>
<organism evidence="10 11">
    <name type="scientific">Mizuhopecten yessoensis</name>
    <name type="common">Japanese scallop</name>
    <name type="synonym">Patinopecten yessoensis</name>
    <dbReference type="NCBI Taxonomy" id="6573"/>
    <lineage>
        <taxon>Eukaryota</taxon>
        <taxon>Metazoa</taxon>
        <taxon>Spiralia</taxon>
        <taxon>Lophotrochozoa</taxon>
        <taxon>Mollusca</taxon>
        <taxon>Bivalvia</taxon>
        <taxon>Autobranchia</taxon>
        <taxon>Pteriomorphia</taxon>
        <taxon>Pectinida</taxon>
        <taxon>Pectinoidea</taxon>
        <taxon>Pectinidae</taxon>
        <taxon>Mizuhopecten</taxon>
    </lineage>
</organism>
<dbReference type="GO" id="GO:0006508">
    <property type="term" value="P:proteolysis"/>
    <property type="evidence" value="ECO:0007669"/>
    <property type="project" value="UniProtKB-KW"/>
</dbReference>
<dbReference type="Pfam" id="PF00112">
    <property type="entry name" value="Peptidase_C1"/>
    <property type="match status" value="1"/>
</dbReference>
<keyword evidence="4" id="KW-0788">Thiol protease</keyword>
<keyword evidence="6" id="KW-1015">Disulfide bond</keyword>
<feature type="domain" description="Peptidase C1A papain C-terminal" evidence="8">
    <location>
        <begin position="118"/>
        <end position="332"/>
    </location>
</feature>
<dbReference type="CDD" id="cd02248">
    <property type="entry name" value="Peptidase_C1A"/>
    <property type="match status" value="1"/>
</dbReference>
<keyword evidence="7" id="KW-0732">Signal</keyword>
<dbReference type="EMBL" id="NEDP02001340">
    <property type="protein sequence ID" value="OWF53460.1"/>
    <property type="molecule type" value="Genomic_DNA"/>
</dbReference>
<keyword evidence="5" id="KW-0865">Zymogen</keyword>
<dbReference type="InterPro" id="IPR038765">
    <property type="entry name" value="Papain-like_cys_pep_sf"/>
</dbReference>
<reference evidence="10 11" key="1">
    <citation type="journal article" date="2017" name="Nat. Ecol. Evol.">
        <title>Scallop genome provides insights into evolution of bilaterian karyotype and development.</title>
        <authorList>
            <person name="Wang S."/>
            <person name="Zhang J."/>
            <person name="Jiao W."/>
            <person name="Li J."/>
            <person name="Xun X."/>
            <person name="Sun Y."/>
            <person name="Guo X."/>
            <person name="Huan P."/>
            <person name="Dong B."/>
            <person name="Zhang L."/>
            <person name="Hu X."/>
            <person name="Sun X."/>
            <person name="Wang J."/>
            <person name="Zhao C."/>
            <person name="Wang Y."/>
            <person name="Wang D."/>
            <person name="Huang X."/>
            <person name="Wang R."/>
            <person name="Lv J."/>
            <person name="Li Y."/>
            <person name="Zhang Z."/>
            <person name="Liu B."/>
            <person name="Lu W."/>
            <person name="Hui Y."/>
            <person name="Liang J."/>
            <person name="Zhou Z."/>
            <person name="Hou R."/>
            <person name="Li X."/>
            <person name="Liu Y."/>
            <person name="Li H."/>
            <person name="Ning X."/>
            <person name="Lin Y."/>
            <person name="Zhao L."/>
            <person name="Xing Q."/>
            <person name="Dou J."/>
            <person name="Li Y."/>
            <person name="Mao J."/>
            <person name="Guo H."/>
            <person name="Dou H."/>
            <person name="Li T."/>
            <person name="Mu C."/>
            <person name="Jiang W."/>
            <person name="Fu Q."/>
            <person name="Fu X."/>
            <person name="Miao Y."/>
            <person name="Liu J."/>
            <person name="Yu Q."/>
            <person name="Li R."/>
            <person name="Liao H."/>
            <person name="Li X."/>
            <person name="Kong Y."/>
            <person name="Jiang Z."/>
            <person name="Chourrout D."/>
            <person name="Li R."/>
            <person name="Bao Z."/>
        </authorList>
    </citation>
    <scope>NUCLEOTIDE SEQUENCE [LARGE SCALE GENOMIC DNA]</scope>
    <source>
        <strain evidence="10 11">PY_sf001</strain>
    </source>
</reference>
<evidence type="ECO:0000313" key="11">
    <source>
        <dbReference type="Proteomes" id="UP000242188"/>
    </source>
</evidence>
<dbReference type="Proteomes" id="UP000242188">
    <property type="component" value="Unassembled WGS sequence"/>
</dbReference>
<evidence type="ECO:0000256" key="6">
    <source>
        <dbReference type="ARBA" id="ARBA00023157"/>
    </source>
</evidence>
<dbReference type="InterPro" id="IPR025660">
    <property type="entry name" value="Pept_his_AS"/>
</dbReference>
<accession>A0A210QXK3</accession>
<dbReference type="SMART" id="SM00848">
    <property type="entry name" value="Inhibitor_I29"/>
    <property type="match status" value="1"/>
</dbReference>
<feature type="domain" description="Cathepsin propeptide inhibitor" evidence="9">
    <location>
        <begin position="29"/>
        <end position="88"/>
    </location>
</feature>
<dbReference type="InterPro" id="IPR013128">
    <property type="entry name" value="Peptidase_C1A"/>
</dbReference>